<evidence type="ECO:0000256" key="1">
    <source>
        <dbReference type="ARBA" id="ARBA00008875"/>
    </source>
</evidence>
<comment type="similarity">
    <text evidence="1">Belongs to the glycosyl hydrolase 39 family.</text>
</comment>
<evidence type="ECO:0000259" key="6">
    <source>
        <dbReference type="Pfam" id="PF06452"/>
    </source>
</evidence>
<keyword evidence="2 7" id="KW-0378">Hydrolase</keyword>
<dbReference type="CDD" id="cd09621">
    <property type="entry name" value="CBM9_like_5"/>
    <property type="match status" value="1"/>
</dbReference>
<dbReference type="PANTHER" id="PTHR12631">
    <property type="entry name" value="ALPHA-L-IDURONIDASE"/>
    <property type="match status" value="1"/>
</dbReference>
<dbReference type="SUPFAM" id="SSF51445">
    <property type="entry name" value="(Trans)glycosidases"/>
    <property type="match status" value="1"/>
</dbReference>
<proteinExistence type="inferred from homology"/>
<dbReference type="EMBL" id="SOCE01000001">
    <property type="protein sequence ID" value="TDU87188.1"/>
    <property type="molecule type" value="Genomic_DNA"/>
</dbReference>
<dbReference type="Pfam" id="PF01229">
    <property type="entry name" value="Glyco_hydro_39"/>
    <property type="match status" value="1"/>
</dbReference>
<dbReference type="InterPro" id="IPR051923">
    <property type="entry name" value="Glycosyl_Hydrolase_39"/>
</dbReference>
<dbReference type="OrthoDB" id="5242547at2"/>
<evidence type="ECO:0000313" key="8">
    <source>
        <dbReference type="Proteomes" id="UP000295151"/>
    </source>
</evidence>
<name>A0A4R7T7S7_9ACTN</name>
<keyword evidence="3" id="KW-0326">Glycosidase</keyword>
<evidence type="ECO:0000256" key="3">
    <source>
        <dbReference type="ARBA" id="ARBA00023295"/>
    </source>
</evidence>
<keyword evidence="8" id="KW-1185">Reference proteome</keyword>
<dbReference type="SUPFAM" id="SSF49344">
    <property type="entry name" value="CBD9-like"/>
    <property type="match status" value="1"/>
</dbReference>
<dbReference type="SUPFAM" id="SSF117070">
    <property type="entry name" value="LEA14-like"/>
    <property type="match status" value="1"/>
</dbReference>
<dbReference type="AlphaFoldDB" id="A0A4R7T7S7"/>
<dbReference type="GO" id="GO:0030246">
    <property type="term" value="F:carbohydrate binding"/>
    <property type="evidence" value="ECO:0007669"/>
    <property type="project" value="InterPro"/>
</dbReference>
<dbReference type="GO" id="GO:0004553">
    <property type="term" value="F:hydrolase activity, hydrolyzing O-glycosyl compounds"/>
    <property type="evidence" value="ECO:0007669"/>
    <property type="project" value="InterPro"/>
</dbReference>
<dbReference type="Gene3D" id="3.20.20.80">
    <property type="entry name" value="Glycosidases"/>
    <property type="match status" value="1"/>
</dbReference>
<protein>
    <submittedName>
        <fullName evidence="7">Glycosyl hydrolase family 39</fullName>
    </submittedName>
</protein>
<dbReference type="GO" id="GO:0016052">
    <property type="term" value="P:carbohydrate catabolic process"/>
    <property type="evidence" value="ECO:0007669"/>
    <property type="project" value="InterPro"/>
</dbReference>
<dbReference type="Proteomes" id="UP000295151">
    <property type="component" value="Unassembled WGS sequence"/>
</dbReference>
<evidence type="ECO:0000313" key="7">
    <source>
        <dbReference type="EMBL" id="TDU87188.1"/>
    </source>
</evidence>
<evidence type="ECO:0000256" key="2">
    <source>
        <dbReference type="ARBA" id="ARBA00022801"/>
    </source>
</evidence>
<dbReference type="Pfam" id="PF06452">
    <property type="entry name" value="CBM9_1"/>
    <property type="match status" value="1"/>
</dbReference>
<dbReference type="InterPro" id="IPR017853">
    <property type="entry name" value="GH"/>
</dbReference>
<dbReference type="InterPro" id="IPR049166">
    <property type="entry name" value="GH39_cat"/>
</dbReference>
<dbReference type="RefSeq" id="WP_133976994.1">
    <property type="nucleotide sequence ID" value="NZ_SOCE01000001.1"/>
</dbReference>
<evidence type="ECO:0000259" key="5">
    <source>
        <dbReference type="Pfam" id="PF01229"/>
    </source>
</evidence>
<feature type="domain" description="Carbohydrate-binding" evidence="6">
    <location>
        <begin position="751"/>
        <end position="915"/>
    </location>
</feature>
<accession>A0A4R7T7S7</accession>
<comment type="caution">
    <text evidence="7">The sequence shown here is derived from an EMBL/GenBank/DDBJ whole genome shotgun (WGS) entry which is preliminary data.</text>
</comment>
<reference evidence="7 8" key="1">
    <citation type="submission" date="2019-03" db="EMBL/GenBank/DDBJ databases">
        <title>Genomic Encyclopedia of Type Strains, Phase III (KMG-III): the genomes of soil and plant-associated and newly described type strains.</title>
        <authorList>
            <person name="Whitman W."/>
        </authorList>
    </citation>
    <scope>NUCLEOTIDE SEQUENCE [LARGE SCALE GENOMIC DNA]</scope>
    <source>
        <strain evidence="7 8">VKM Ac-2575</strain>
    </source>
</reference>
<feature type="chain" id="PRO_5020661146" evidence="4">
    <location>
        <begin position="29"/>
        <end position="923"/>
    </location>
</feature>
<dbReference type="Gene3D" id="2.60.40.1190">
    <property type="match status" value="1"/>
</dbReference>
<organism evidence="7 8">
    <name type="scientific">Kribbella voronezhensis</name>
    <dbReference type="NCBI Taxonomy" id="2512212"/>
    <lineage>
        <taxon>Bacteria</taxon>
        <taxon>Bacillati</taxon>
        <taxon>Actinomycetota</taxon>
        <taxon>Actinomycetes</taxon>
        <taxon>Propionibacteriales</taxon>
        <taxon>Kribbellaceae</taxon>
        <taxon>Kribbella</taxon>
    </lineage>
</organism>
<dbReference type="PANTHER" id="PTHR12631:SF10">
    <property type="entry name" value="BETA-XYLOSIDASE-LIKE PROTEIN-RELATED"/>
    <property type="match status" value="1"/>
</dbReference>
<feature type="signal peptide" evidence="4">
    <location>
        <begin position="1"/>
        <end position="28"/>
    </location>
</feature>
<keyword evidence="4" id="KW-0732">Signal</keyword>
<gene>
    <name evidence="7" type="ORF">EV138_0706</name>
</gene>
<dbReference type="InterPro" id="IPR010502">
    <property type="entry name" value="Carb-bd_dom_fam9"/>
</dbReference>
<sequence length="923" mass="95244">MARRRSGAVSLLTAGLLLAAVLQSPARAATTIAPALAVTTPTVGNTFTAGQPVTLGFSTDAATVGWTVRDAAGTEVAEGSAPAASLNGRLTLPISTPGWYQTDLTAIGSDGSTTSGGTDFAVLSPHDFSTSTDTRIGVASALAFGGAANPGLEAVPLMATGGISTARDEAFWSSAETTKGIIQFPQKVKDYKAALDANHVDFLNILDYGNTLYYPDEAPATDDQRAAFARYAVAAVDEFGTEHTTYELWNEWNLRDPNGAAKASPDNYVALLKTVSAAVRAKHPDVRLTGPALAVINDWQGWFTRFADLGGLDFVDAVTIHPYVQPLDPEASVTYLNTIRSIMTAHGSTKPIYITEQGWATGSNPSAVSEPAQARDLVRGQLLSYGAGVARYSSYNFMDSGNDPANVEHRFGLVRNRLDPRGALVPKPSYVATAVLARQIDELPLIGQTRFGSAGYDVSFNAGGGQSVHAVWSATPGVVAATAPAGSTVQVTNLYGVETTLTADPNGHVWVTAGPDPVYLRGAITGPMLPSSRFALSVAAEIAGDPATGTLTFTNPDAVAHAFTVSAGGAETTGSVGSGATATAAVSYPAQDSTGPRTYSAKVTMDGRPVALITAAGTATAPLSVTASHVLNGSGKDLLRFRVTNASSRPIPIAGLDWASGPASGTLLAGSTVPAHGTGQADVPLTLTGPSTWSASVRRPGTADIKEAGKLTAVAAPTVAYRHPVSLDGVIDPAVAAQPATALEGTGTPPVTGWTGPDDLSGSLWLTHDDQFLYLSAKVTDDVFAQPNRNGNIWAGDSLQLGMSAGAPGEATQVQEIGVALTDAGTVDTWRWTPVSQTGAPPGVQAKVVRDEAAHSTTYEIAFPWSTLGFAPDDRLLSTTVVINENDGTGRRGWLSWGKGVAETKNPAGFNAVRLAPAALPAS</sequence>
<feature type="domain" description="Glycosyl hydrolases family 39 N-terminal catalytic" evidence="5">
    <location>
        <begin position="230"/>
        <end position="438"/>
    </location>
</feature>
<evidence type="ECO:0000256" key="4">
    <source>
        <dbReference type="SAM" id="SignalP"/>
    </source>
</evidence>